<comment type="cofactor">
    <cofactor evidence="2">
        <name>Mg(2+)</name>
        <dbReference type="ChEBI" id="CHEBI:18420"/>
    </cofactor>
</comment>
<dbReference type="RefSeq" id="WP_009330776.1">
    <property type="nucleotide sequence ID" value="NZ_CP015506.1"/>
</dbReference>
<dbReference type="EMBL" id="CP015506">
    <property type="protein sequence ID" value="AND39373.1"/>
    <property type="molecule type" value="Genomic_DNA"/>
</dbReference>
<proteinExistence type="inferred from homology"/>
<dbReference type="eggNOG" id="COG0164">
    <property type="taxonomic scope" value="Bacteria"/>
</dbReference>
<dbReference type="Gene3D" id="3.30.420.10">
    <property type="entry name" value="Ribonuclease H-like superfamily/Ribonuclease H"/>
    <property type="match status" value="1"/>
</dbReference>
<evidence type="ECO:0000256" key="12">
    <source>
        <dbReference type="ARBA" id="ARBA00022801"/>
    </source>
</evidence>
<dbReference type="GO" id="GO:0032299">
    <property type="term" value="C:ribonuclease H2 complex"/>
    <property type="evidence" value="ECO:0007669"/>
    <property type="project" value="TreeGrafter"/>
</dbReference>
<comment type="similarity">
    <text evidence="5 14 16">Belongs to the RNase HII family.</text>
</comment>
<dbReference type="NCBIfam" id="NF000595">
    <property type="entry name" value="PRK00015.1-3"/>
    <property type="match status" value="1"/>
</dbReference>
<evidence type="ECO:0000256" key="4">
    <source>
        <dbReference type="ARBA" id="ARBA00004496"/>
    </source>
</evidence>
<dbReference type="PROSITE" id="PS51975">
    <property type="entry name" value="RNASE_H_2"/>
    <property type="match status" value="1"/>
</dbReference>
<dbReference type="Proteomes" id="UP000077856">
    <property type="component" value="Chromosome"/>
</dbReference>
<evidence type="ECO:0000256" key="13">
    <source>
        <dbReference type="ARBA" id="ARBA00023211"/>
    </source>
</evidence>
<evidence type="ECO:0000256" key="16">
    <source>
        <dbReference type="RuleBase" id="RU003515"/>
    </source>
</evidence>
<evidence type="ECO:0000256" key="11">
    <source>
        <dbReference type="ARBA" id="ARBA00022759"/>
    </source>
</evidence>
<comment type="function">
    <text evidence="3 14 16">Endonuclease that specifically degrades the RNA of RNA-DNA hybrids.</text>
</comment>
<evidence type="ECO:0000313" key="18">
    <source>
        <dbReference type="EMBL" id="AND39373.1"/>
    </source>
</evidence>
<evidence type="ECO:0000256" key="7">
    <source>
        <dbReference type="ARBA" id="ARBA00019179"/>
    </source>
</evidence>
<keyword evidence="9 14" id="KW-0540">Nuclease</keyword>
<organism evidence="18 19">
    <name type="scientific">Cytobacillus oceanisediminis 2691</name>
    <dbReference type="NCBI Taxonomy" id="1196031"/>
    <lineage>
        <taxon>Bacteria</taxon>
        <taxon>Bacillati</taxon>
        <taxon>Bacillota</taxon>
        <taxon>Bacilli</taxon>
        <taxon>Bacillales</taxon>
        <taxon>Bacillaceae</taxon>
        <taxon>Cytobacillus</taxon>
    </lineage>
</organism>
<dbReference type="GO" id="GO:0043137">
    <property type="term" value="P:DNA replication, removal of RNA primer"/>
    <property type="evidence" value="ECO:0007669"/>
    <property type="project" value="TreeGrafter"/>
</dbReference>
<dbReference type="GO" id="GO:0005737">
    <property type="term" value="C:cytoplasm"/>
    <property type="evidence" value="ECO:0007669"/>
    <property type="project" value="UniProtKB-SubCell"/>
</dbReference>
<keyword evidence="8 14" id="KW-0963">Cytoplasm</keyword>
<evidence type="ECO:0000256" key="15">
    <source>
        <dbReference type="PROSITE-ProRule" id="PRU01319"/>
    </source>
</evidence>
<feature type="binding site" evidence="14 15">
    <location>
        <position position="79"/>
    </location>
    <ligand>
        <name>a divalent metal cation</name>
        <dbReference type="ChEBI" id="CHEBI:60240"/>
    </ligand>
</feature>
<dbReference type="CDD" id="cd07182">
    <property type="entry name" value="RNase_HII_bacteria_HII_like"/>
    <property type="match status" value="1"/>
</dbReference>
<keyword evidence="10 14" id="KW-0479">Metal-binding</keyword>
<dbReference type="InterPro" id="IPR022898">
    <property type="entry name" value="RNase_HII"/>
</dbReference>
<dbReference type="GO" id="GO:0006298">
    <property type="term" value="P:mismatch repair"/>
    <property type="evidence" value="ECO:0007669"/>
    <property type="project" value="TreeGrafter"/>
</dbReference>
<dbReference type="InterPro" id="IPR001352">
    <property type="entry name" value="RNase_HII/HIII"/>
</dbReference>
<dbReference type="GO" id="GO:0004523">
    <property type="term" value="F:RNA-DNA hybrid ribonuclease activity"/>
    <property type="evidence" value="ECO:0007669"/>
    <property type="project" value="UniProtKB-UniRule"/>
</dbReference>
<evidence type="ECO:0000256" key="1">
    <source>
        <dbReference type="ARBA" id="ARBA00000077"/>
    </source>
</evidence>
<keyword evidence="13 14" id="KW-0464">Manganese</keyword>
<dbReference type="GO" id="GO:0003723">
    <property type="term" value="F:RNA binding"/>
    <property type="evidence" value="ECO:0007669"/>
    <property type="project" value="UniProtKB-UniRule"/>
</dbReference>
<evidence type="ECO:0000256" key="10">
    <source>
        <dbReference type="ARBA" id="ARBA00022723"/>
    </source>
</evidence>
<comment type="catalytic activity">
    <reaction evidence="1 14 15 16">
        <text>Endonucleolytic cleavage to 5'-phosphomonoester.</text>
        <dbReference type="EC" id="3.1.26.4"/>
    </reaction>
</comment>
<feature type="domain" description="RNase H type-2" evidence="17">
    <location>
        <begin position="72"/>
        <end position="259"/>
    </location>
</feature>
<comment type="cofactor">
    <cofactor evidence="14 15">
        <name>Mn(2+)</name>
        <dbReference type="ChEBI" id="CHEBI:29035"/>
    </cofactor>
    <cofactor evidence="14 15">
        <name>Mg(2+)</name>
        <dbReference type="ChEBI" id="CHEBI:18420"/>
    </cofactor>
    <text evidence="14 15">Manganese or magnesium. Binds 1 divalent metal ion per monomer in the absence of substrate. May bind a second metal ion after substrate binding.</text>
</comment>
<dbReference type="HAMAP" id="MF_00052_B">
    <property type="entry name" value="RNase_HII_B"/>
    <property type="match status" value="1"/>
</dbReference>
<gene>
    <name evidence="14" type="primary">rnhB</name>
    <name evidence="18" type="ORF">A361_09615</name>
</gene>
<comment type="subcellular location">
    <subcellularLocation>
        <location evidence="4 14">Cytoplasm</location>
    </subcellularLocation>
</comment>
<dbReference type="PANTHER" id="PTHR10954:SF18">
    <property type="entry name" value="RIBONUCLEASE HII"/>
    <property type="match status" value="1"/>
</dbReference>
<evidence type="ECO:0000259" key="17">
    <source>
        <dbReference type="PROSITE" id="PS51975"/>
    </source>
</evidence>
<feature type="binding site" evidence="14 15">
    <location>
        <position position="78"/>
    </location>
    <ligand>
        <name>a divalent metal cation</name>
        <dbReference type="ChEBI" id="CHEBI:60240"/>
    </ligand>
</feature>
<dbReference type="PANTHER" id="PTHR10954">
    <property type="entry name" value="RIBONUCLEASE H2 SUBUNIT A"/>
    <property type="match status" value="1"/>
</dbReference>
<dbReference type="NCBIfam" id="NF000594">
    <property type="entry name" value="PRK00015.1-1"/>
    <property type="match status" value="1"/>
</dbReference>
<evidence type="ECO:0000256" key="5">
    <source>
        <dbReference type="ARBA" id="ARBA00007383"/>
    </source>
</evidence>
<dbReference type="STRING" id="1196031.A361_09615"/>
<evidence type="ECO:0000256" key="6">
    <source>
        <dbReference type="ARBA" id="ARBA00012180"/>
    </source>
</evidence>
<accession>A0A160MA90</accession>
<protein>
    <recommendedName>
        <fullName evidence="7 14">Ribonuclease HII</fullName>
        <shortName evidence="14">RNase HII</shortName>
        <ecNumber evidence="6 14">3.1.26.4</ecNumber>
    </recommendedName>
</protein>
<dbReference type="SUPFAM" id="SSF53098">
    <property type="entry name" value="Ribonuclease H-like"/>
    <property type="match status" value="1"/>
</dbReference>
<feature type="binding site" evidence="14 15">
    <location>
        <position position="170"/>
    </location>
    <ligand>
        <name>a divalent metal cation</name>
        <dbReference type="ChEBI" id="CHEBI:60240"/>
    </ligand>
</feature>
<dbReference type="Pfam" id="PF01351">
    <property type="entry name" value="RNase_HII"/>
    <property type="match status" value="1"/>
</dbReference>
<dbReference type="EC" id="3.1.26.4" evidence="6 14"/>
<dbReference type="InterPro" id="IPR024567">
    <property type="entry name" value="RNase_HII/HIII_dom"/>
</dbReference>
<evidence type="ECO:0000256" key="14">
    <source>
        <dbReference type="HAMAP-Rule" id="MF_00052"/>
    </source>
</evidence>
<evidence type="ECO:0000256" key="9">
    <source>
        <dbReference type="ARBA" id="ARBA00022722"/>
    </source>
</evidence>
<evidence type="ECO:0000256" key="3">
    <source>
        <dbReference type="ARBA" id="ARBA00004065"/>
    </source>
</evidence>
<evidence type="ECO:0000313" key="19">
    <source>
        <dbReference type="Proteomes" id="UP000077856"/>
    </source>
</evidence>
<dbReference type="AlphaFoldDB" id="A0A160MA90"/>
<reference evidence="18 19" key="1">
    <citation type="submission" date="2016-04" db="EMBL/GenBank/DDBJ databases">
        <title>Complete genome sequence of Bacillus oceanisediminis strain 2691.</title>
        <authorList>
            <person name="Jeong H."/>
            <person name="Kim H.J."/>
            <person name="Lee D.-W."/>
        </authorList>
    </citation>
    <scope>NUCLEOTIDE SEQUENCE [LARGE SCALE GENOMIC DNA]</scope>
    <source>
        <strain evidence="18 19">2691</strain>
    </source>
</reference>
<sequence>MEKLTIRQIEEKIKTIKSEDDPFLYSIKHDERKGVQQLLERWHSRNLQQKKIYEKHKEMSQYEVRYRSQGFQFIAGIDEVGRGPLAGPVVAAAVILPEDFFLPGLDDSKKVPESKREEFSEIIKAKAAAFSVGIIDPEEIDRINIFEATKKAMLSAIEGLSPKPDFLLADAVKLLTPYPMEAIIKGDGKSISIAAASIIAKVTRDRMMAEIGKEFPQYGFEKNMGYGTKEHLEAITLHGISPYHRKSFAPIKNLISEIE</sequence>
<keyword evidence="11 14" id="KW-0255">Endonuclease</keyword>
<keyword evidence="12 14" id="KW-0378">Hydrolase</keyword>
<dbReference type="FunFam" id="3.30.420.10:FF:000006">
    <property type="entry name" value="Ribonuclease HII"/>
    <property type="match status" value="1"/>
</dbReference>
<dbReference type="GO" id="GO:0030145">
    <property type="term" value="F:manganese ion binding"/>
    <property type="evidence" value="ECO:0007669"/>
    <property type="project" value="UniProtKB-UniRule"/>
</dbReference>
<dbReference type="KEGG" id="bon:A361_09615"/>
<evidence type="ECO:0000256" key="8">
    <source>
        <dbReference type="ARBA" id="ARBA00022490"/>
    </source>
</evidence>
<evidence type="ECO:0000256" key="2">
    <source>
        <dbReference type="ARBA" id="ARBA00001946"/>
    </source>
</evidence>
<dbReference type="InterPro" id="IPR012337">
    <property type="entry name" value="RNaseH-like_sf"/>
</dbReference>
<name>A0A160MA90_9BACI</name>
<dbReference type="InterPro" id="IPR036397">
    <property type="entry name" value="RNaseH_sf"/>
</dbReference>